<keyword evidence="1" id="KW-0472">Membrane</keyword>
<name>A0A179G6P4_METCM</name>
<feature type="transmembrane region" description="Helical" evidence="1">
    <location>
        <begin position="89"/>
        <end position="108"/>
    </location>
</feature>
<organism evidence="2 3">
    <name type="scientific">Pochonia chlamydosporia 170</name>
    <dbReference type="NCBI Taxonomy" id="1380566"/>
    <lineage>
        <taxon>Eukaryota</taxon>
        <taxon>Fungi</taxon>
        <taxon>Dikarya</taxon>
        <taxon>Ascomycota</taxon>
        <taxon>Pezizomycotina</taxon>
        <taxon>Sordariomycetes</taxon>
        <taxon>Hypocreomycetidae</taxon>
        <taxon>Hypocreales</taxon>
        <taxon>Clavicipitaceae</taxon>
        <taxon>Pochonia</taxon>
    </lineage>
</organism>
<accession>A0A179G6P4</accession>
<dbReference type="OrthoDB" id="10423006at2759"/>
<reference evidence="2 3" key="1">
    <citation type="journal article" date="2016" name="PLoS Pathog.">
        <title>Biosynthesis of antibiotic leucinostatins in bio-control fungus Purpureocillium lilacinum and their inhibition on phytophthora revealed by genome mining.</title>
        <authorList>
            <person name="Wang G."/>
            <person name="Liu Z."/>
            <person name="Lin R."/>
            <person name="Li E."/>
            <person name="Mao Z."/>
            <person name="Ling J."/>
            <person name="Yang Y."/>
            <person name="Yin W.B."/>
            <person name="Xie B."/>
        </authorList>
    </citation>
    <scope>NUCLEOTIDE SEQUENCE [LARGE SCALE GENOMIC DNA]</scope>
    <source>
        <strain evidence="2">170</strain>
    </source>
</reference>
<keyword evidence="1" id="KW-0812">Transmembrane</keyword>
<feature type="transmembrane region" description="Helical" evidence="1">
    <location>
        <begin position="7"/>
        <end position="23"/>
    </location>
</feature>
<sequence length="117" mass="13589">MQSWRYHLFYWGASVLSVAGYNATRVAENWNMEIFQGYSAGLFAISFFLYFVLLLYGSLQRTHHVVFAVTYVLGLAIFPHHYIVRMSKIFLAVLLVCAFYRIAAGPMAHRKYSEVRH</sequence>
<evidence type="ECO:0000313" key="2">
    <source>
        <dbReference type="EMBL" id="OAQ72849.1"/>
    </source>
</evidence>
<dbReference type="AlphaFoldDB" id="A0A179G6P4"/>
<dbReference type="KEGG" id="pchm:VFPPC_12871"/>
<evidence type="ECO:0000256" key="1">
    <source>
        <dbReference type="SAM" id="Phobius"/>
    </source>
</evidence>
<evidence type="ECO:0000313" key="3">
    <source>
        <dbReference type="Proteomes" id="UP000078397"/>
    </source>
</evidence>
<gene>
    <name evidence="2" type="ORF">VFPPC_12871</name>
</gene>
<protein>
    <submittedName>
        <fullName evidence="2">Uncharacterized protein</fullName>
    </submittedName>
</protein>
<dbReference type="RefSeq" id="XP_018148932.1">
    <property type="nucleotide sequence ID" value="XM_018290648.1"/>
</dbReference>
<dbReference type="GeneID" id="28854642"/>
<comment type="caution">
    <text evidence="2">The sequence shown here is derived from an EMBL/GenBank/DDBJ whole genome shotgun (WGS) entry which is preliminary data.</text>
</comment>
<dbReference type="EMBL" id="LSBJ02000001">
    <property type="protein sequence ID" value="OAQ72849.1"/>
    <property type="molecule type" value="Genomic_DNA"/>
</dbReference>
<feature type="transmembrane region" description="Helical" evidence="1">
    <location>
        <begin position="64"/>
        <end position="83"/>
    </location>
</feature>
<feature type="transmembrane region" description="Helical" evidence="1">
    <location>
        <begin position="35"/>
        <end position="57"/>
    </location>
</feature>
<proteinExistence type="predicted"/>
<dbReference type="Proteomes" id="UP000078397">
    <property type="component" value="Unassembled WGS sequence"/>
</dbReference>
<keyword evidence="1" id="KW-1133">Transmembrane helix</keyword>
<keyword evidence="3" id="KW-1185">Reference proteome</keyword>